<comment type="caution">
    <text evidence="3">The sequence shown here is derived from an EMBL/GenBank/DDBJ whole genome shotgun (WGS) entry which is preliminary data.</text>
</comment>
<feature type="transmembrane region" description="Helical" evidence="2">
    <location>
        <begin position="414"/>
        <end position="433"/>
    </location>
</feature>
<evidence type="ECO:0008006" key="5">
    <source>
        <dbReference type="Google" id="ProtNLM"/>
    </source>
</evidence>
<feature type="transmembrane region" description="Helical" evidence="2">
    <location>
        <begin position="231"/>
        <end position="255"/>
    </location>
</feature>
<feature type="transmembrane region" description="Helical" evidence="2">
    <location>
        <begin position="445"/>
        <end position="475"/>
    </location>
</feature>
<feature type="transmembrane region" description="Helical" evidence="2">
    <location>
        <begin position="71"/>
        <end position="92"/>
    </location>
</feature>
<feature type="transmembrane region" description="Helical" evidence="2">
    <location>
        <begin position="308"/>
        <end position="325"/>
    </location>
</feature>
<keyword evidence="2" id="KW-0812">Transmembrane</keyword>
<feature type="transmembrane region" description="Helical" evidence="2">
    <location>
        <begin position="104"/>
        <end position="121"/>
    </location>
</feature>
<evidence type="ECO:0000313" key="4">
    <source>
        <dbReference type="Proteomes" id="UP000677016"/>
    </source>
</evidence>
<accession>A0A941D8X0</accession>
<feature type="transmembrane region" description="Helical" evidence="2">
    <location>
        <begin position="25"/>
        <end position="44"/>
    </location>
</feature>
<keyword evidence="4" id="KW-1185">Reference proteome</keyword>
<gene>
    <name evidence="3" type="ORF">KC207_13320</name>
</gene>
<evidence type="ECO:0000256" key="2">
    <source>
        <dbReference type="SAM" id="Phobius"/>
    </source>
</evidence>
<dbReference type="AlphaFoldDB" id="A0A941D8X0"/>
<reference evidence="3" key="1">
    <citation type="submission" date="2021-04" db="EMBL/GenBank/DDBJ databases">
        <title>Phycicoccus avicenniae sp. nov., a novel endophytic actinomycetes isolated from branch of Avicennia mariana.</title>
        <authorList>
            <person name="Tuo L."/>
        </authorList>
    </citation>
    <scope>NUCLEOTIDE SEQUENCE</scope>
    <source>
        <strain evidence="3">BSK3Z-2</strain>
    </source>
</reference>
<feature type="transmembrane region" description="Helical" evidence="2">
    <location>
        <begin position="192"/>
        <end position="210"/>
    </location>
</feature>
<dbReference type="RefSeq" id="WP_211603793.1">
    <property type="nucleotide sequence ID" value="NZ_JAGSNF010000019.1"/>
</dbReference>
<name>A0A941D8X0_9MICO</name>
<evidence type="ECO:0000313" key="3">
    <source>
        <dbReference type="EMBL" id="MBR7744269.1"/>
    </source>
</evidence>
<dbReference type="Proteomes" id="UP000677016">
    <property type="component" value="Unassembled WGS sequence"/>
</dbReference>
<keyword evidence="2" id="KW-0472">Membrane</keyword>
<protein>
    <recommendedName>
        <fullName evidence="5">DUF2029 domain-containing protein</fullName>
    </recommendedName>
</protein>
<keyword evidence="2" id="KW-1133">Transmembrane helix</keyword>
<evidence type="ECO:0000256" key="1">
    <source>
        <dbReference type="SAM" id="MobiDB-lite"/>
    </source>
</evidence>
<organism evidence="3 4">
    <name type="scientific">Phycicoccus avicenniae</name>
    <dbReference type="NCBI Taxonomy" id="2828860"/>
    <lineage>
        <taxon>Bacteria</taxon>
        <taxon>Bacillati</taxon>
        <taxon>Actinomycetota</taxon>
        <taxon>Actinomycetes</taxon>
        <taxon>Micrococcales</taxon>
        <taxon>Intrasporangiaceae</taxon>
        <taxon>Phycicoccus</taxon>
    </lineage>
</organism>
<dbReference type="Pfam" id="PF26314">
    <property type="entry name" value="MptA_B_family"/>
    <property type="match status" value="1"/>
</dbReference>
<sequence>MAQGLTTADTTADGPTRRRRPRPEVARRVTLTVSLLLLLLVGLSRPNAAQPDLLPRGWAPGPVLPVSLDPAVLTALLWAAYALAAVTLLLATRTLPGPLRGWRVPGLLGAVTLLAAPFGSADHVNYLAYGRILVTGGDPWLVSPVEWGGGADPVTSRVEEPWTEEPSVYGPAGTAVFGVAARLGGENLREGVWVWQLVLVLAWLAVRAALRATLPADRHGRVDVFWTLNPFVVGVGVLGAHVDVLAAAFVLAAVLAAARLPGTPGALLAGALVALAGSTKVTYAVAAVALAVGWWVVGGPMAALRRSAVLVLGALVIAGPLHLWAGEHVYDQLDRSRQAVSLATPWRLLLDAVDTVGPFGVRDVIGVGAAVLAVVLALALTRATAPDPGTPTASVARSADLPPAATRSSAGPDAFAPLVLRVLVVLHLAYSLAASYSLPWYDAVVWAALPALAASAVDVLAVLRGLVAALAYVPGRVLGMTPGVEEVTLGFRADVAPFLVAALWVLAVRLGVRGGRAGSRSRPAPRGAPPPG</sequence>
<feature type="transmembrane region" description="Helical" evidence="2">
    <location>
        <begin position="267"/>
        <end position="296"/>
    </location>
</feature>
<proteinExistence type="predicted"/>
<feature type="region of interest" description="Disordered" evidence="1">
    <location>
        <begin position="1"/>
        <end position="24"/>
    </location>
</feature>
<feature type="compositionally biased region" description="Low complexity" evidence="1">
    <location>
        <begin position="1"/>
        <end position="14"/>
    </location>
</feature>
<dbReference type="EMBL" id="JAGSNF010000019">
    <property type="protein sequence ID" value="MBR7744269.1"/>
    <property type="molecule type" value="Genomic_DNA"/>
</dbReference>